<evidence type="ECO:0000313" key="2">
    <source>
        <dbReference type="Proteomes" id="UP001054252"/>
    </source>
</evidence>
<comment type="caution">
    <text evidence="1">The sequence shown here is derived from an EMBL/GenBank/DDBJ whole genome shotgun (WGS) entry which is preliminary data.</text>
</comment>
<dbReference type="Proteomes" id="UP001054252">
    <property type="component" value="Unassembled WGS sequence"/>
</dbReference>
<keyword evidence="2" id="KW-1185">Reference proteome</keyword>
<evidence type="ECO:0000313" key="1">
    <source>
        <dbReference type="EMBL" id="GKV17222.1"/>
    </source>
</evidence>
<dbReference type="AlphaFoldDB" id="A0AAV5K055"/>
<reference evidence="1 2" key="1">
    <citation type="journal article" date="2021" name="Commun. Biol.">
        <title>The genome of Shorea leprosula (Dipterocarpaceae) highlights the ecological relevance of drought in aseasonal tropical rainforests.</title>
        <authorList>
            <person name="Ng K.K.S."/>
            <person name="Kobayashi M.J."/>
            <person name="Fawcett J.A."/>
            <person name="Hatakeyama M."/>
            <person name="Paape T."/>
            <person name="Ng C.H."/>
            <person name="Ang C.C."/>
            <person name="Tnah L.H."/>
            <person name="Lee C.T."/>
            <person name="Nishiyama T."/>
            <person name="Sese J."/>
            <person name="O'Brien M.J."/>
            <person name="Copetti D."/>
            <person name="Mohd Noor M.I."/>
            <person name="Ong R.C."/>
            <person name="Putra M."/>
            <person name="Sireger I.Z."/>
            <person name="Indrioko S."/>
            <person name="Kosugi Y."/>
            <person name="Izuno A."/>
            <person name="Isagi Y."/>
            <person name="Lee S.L."/>
            <person name="Shimizu K.K."/>
        </authorList>
    </citation>
    <scope>NUCLEOTIDE SEQUENCE [LARGE SCALE GENOMIC DNA]</scope>
    <source>
        <strain evidence="1">214</strain>
    </source>
</reference>
<sequence length="126" mass="14057">MTIIILITTPPDQGRGGRPSVLLHLSSSSSTFLSVTTDDDSNMKSRAITHLNPVLASILSNAINIITLSKTPRSKYTQEKTNNLPLVCIEITISMKSVNKWEGRRIEDFMGWEICQVICCYAKKKM</sequence>
<accession>A0AAV5K055</accession>
<proteinExistence type="predicted"/>
<gene>
    <name evidence="1" type="ORF">SLEP1_g27755</name>
</gene>
<protein>
    <submittedName>
        <fullName evidence="1">Uncharacterized protein</fullName>
    </submittedName>
</protein>
<dbReference type="EMBL" id="BPVZ01000047">
    <property type="protein sequence ID" value="GKV17222.1"/>
    <property type="molecule type" value="Genomic_DNA"/>
</dbReference>
<organism evidence="1 2">
    <name type="scientific">Rubroshorea leprosula</name>
    <dbReference type="NCBI Taxonomy" id="152421"/>
    <lineage>
        <taxon>Eukaryota</taxon>
        <taxon>Viridiplantae</taxon>
        <taxon>Streptophyta</taxon>
        <taxon>Embryophyta</taxon>
        <taxon>Tracheophyta</taxon>
        <taxon>Spermatophyta</taxon>
        <taxon>Magnoliopsida</taxon>
        <taxon>eudicotyledons</taxon>
        <taxon>Gunneridae</taxon>
        <taxon>Pentapetalae</taxon>
        <taxon>rosids</taxon>
        <taxon>malvids</taxon>
        <taxon>Malvales</taxon>
        <taxon>Dipterocarpaceae</taxon>
        <taxon>Rubroshorea</taxon>
    </lineage>
</organism>
<name>A0AAV5K055_9ROSI</name>